<comment type="caution">
    <text evidence="2">The sequence shown here is derived from an EMBL/GenBank/DDBJ whole genome shotgun (WGS) entry which is preliminary data.</text>
</comment>
<organism evidence="2 3">
    <name type="scientific">Antrihabitans cavernicola</name>
    <dbReference type="NCBI Taxonomy" id="2495913"/>
    <lineage>
        <taxon>Bacteria</taxon>
        <taxon>Bacillati</taxon>
        <taxon>Actinomycetota</taxon>
        <taxon>Actinomycetes</taxon>
        <taxon>Mycobacteriales</taxon>
        <taxon>Nocardiaceae</taxon>
        <taxon>Antrihabitans</taxon>
    </lineage>
</organism>
<name>A0A5A7S866_9NOCA</name>
<sequence>MKARIICAATALAGAALLSAPAAANADPAAPASVPHATAIDGQSFDYVLCLIGKAINWYIPNVATPPCVQGQSEPDGGHW</sequence>
<evidence type="ECO:0000313" key="2">
    <source>
        <dbReference type="EMBL" id="KAA0021342.1"/>
    </source>
</evidence>
<evidence type="ECO:0000256" key="1">
    <source>
        <dbReference type="SAM" id="SignalP"/>
    </source>
</evidence>
<dbReference type="Proteomes" id="UP000322244">
    <property type="component" value="Unassembled WGS sequence"/>
</dbReference>
<reference evidence="2 3" key="1">
    <citation type="submission" date="2019-07" db="EMBL/GenBank/DDBJ databases">
        <title>Rhodococcus cavernicolus sp. nov., isolated from a cave.</title>
        <authorList>
            <person name="Lee S.D."/>
        </authorList>
    </citation>
    <scope>NUCLEOTIDE SEQUENCE [LARGE SCALE GENOMIC DNA]</scope>
    <source>
        <strain evidence="2 3">C1-24</strain>
    </source>
</reference>
<dbReference type="EMBL" id="VLNY01000010">
    <property type="protein sequence ID" value="KAA0021342.1"/>
    <property type="molecule type" value="Genomic_DNA"/>
</dbReference>
<dbReference type="AlphaFoldDB" id="A0A5A7S866"/>
<keyword evidence="3" id="KW-1185">Reference proteome</keyword>
<accession>A0A5A7S866</accession>
<evidence type="ECO:0008006" key="4">
    <source>
        <dbReference type="Google" id="ProtNLM"/>
    </source>
</evidence>
<keyword evidence="1" id="KW-0732">Signal</keyword>
<feature type="signal peptide" evidence="1">
    <location>
        <begin position="1"/>
        <end position="26"/>
    </location>
</feature>
<proteinExistence type="predicted"/>
<protein>
    <recommendedName>
        <fullName evidence="4">Secreted protein</fullName>
    </recommendedName>
</protein>
<feature type="chain" id="PRO_5022707883" description="Secreted protein" evidence="1">
    <location>
        <begin position="27"/>
        <end position="80"/>
    </location>
</feature>
<dbReference type="RefSeq" id="WP_149431846.1">
    <property type="nucleotide sequence ID" value="NZ_VLNY01000010.1"/>
</dbReference>
<gene>
    <name evidence="2" type="ORF">FOY51_19025</name>
</gene>
<evidence type="ECO:0000313" key="3">
    <source>
        <dbReference type="Proteomes" id="UP000322244"/>
    </source>
</evidence>